<evidence type="ECO:0000256" key="1">
    <source>
        <dbReference type="ARBA" id="ARBA00009330"/>
    </source>
</evidence>
<dbReference type="Pfam" id="PF03922">
    <property type="entry name" value="OmpW"/>
    <property type="match status" value="1"/>
</dbReference>
<dbReference type="Proteomes" id="UP001227162">
    <property type="component" value="Unassembled WGS sequence"/>
</dbReference>
<evidence type="ECO:0000313" key="4">
    <source>
        <dbReference type="Proteomes" id="UP001227162"/>
    </source>
</evidence>
<reference evidence="3" key="1">
    <citation type="submission" date="2022-07" db="EMBL/GenBank/DDBJ databases">
        <authorList>
            <person name="Otstavnykh N."/>
            <person name="Isaeva M."/>
            <person name="Bystritskaya E."/>
        </authorList>
    </citation>
    <scope>NUCLEOTIDE SEQUENCE</scope>
    <source>
        <strain evidence="3">10Alg 79</strain>
    </source>
</reference>
<name>A0AAJ1X6D7_9RHOB</name>
<organism evidence="3 4">
    <name type="scientific">Rhodalgimonas zhirmunskyi</name>
    <dbReference type="NCBI Taxonomy" id="2964767"/>
    <lineage>
        <taxon>Bacteria</taxon>
        <taxon>Pseudomonadati</taxon>
        <taxon>Pseudomonadota</taxon>
        <taxon>Alphaproteobacteria</taxon>
        <taxon>Rhodobacterales</taxon>
        <taxon>Roseobacteraceae</taxon>
        <taxon>Rhodalgimonas</taxon>
    </lineage>
</organism>
<dbReference type="EMBL" id="JANFFA010000004">
    <property type="protein sequence ID" value="MDQ2095391.1"/>
    <property type="molecule type" value="Genomic_DNA"/>
</dbReference>
<keyword evidence="4" id="KW-1185">Reference proteome</keyword>
<dbReference type="InterPro" id="IPR005618">
    <property type="entry name" value="OMPW"/>
</dbReference>
<protein>
    <submittedName>
        <fullName evidence="3">Outer membrane beta-barrel protein</fullName>
    </submittedName>
</protein>
<keyword evidence="2" id="KW-0732">Signal</keyword>
<comment type="similarity">
    <text evidence="1">Belongs to the OmpW/AlkL family.</text>
</comment>
<dbReference type="PANTHER" id="PTHR36920">
    <property type="match status" value="1"/>
</dbReference>
<evidence type="ECO:0000313" key="3">
    <source>
        <dbReference type="EMBL" id="MDQ2095391.1"/>
    </source>
</evidence>
<dbReference type="GO" id="GO:0019867">
    <property type="term" value="C:outer membrane"/>
    <property type="evidence" value="ECO:0007669"/>
    <property type="project" value="InterPro"/>
</dbReference>
<sequence length="207" mass="21334">MKKTVITVSALTASAAAMALATALPAAAQDAGTMTLALGVGVVRPASDNGTLAGGAVPLEIGNNARPTIAFEYFIRDNIGLELLGATPFKHGLSSNGAYIGQTKHLPPTLSINYHIPTGGKFTPFVGAGINYTVFFDESSPLGNLKIDDSVGFALHAGVDYALSDKGALRADLRYIQIEPDVSLNGASIGTAKINPLVAGVAYVMKF</sequence>
<reference evidence="3" key="2">
    <citation type="submission" date="2023-04" db="EMBL/GenBank/DDBJ databases">
        <title>'Rhodoalgimonas zhirmunskyi' gen. nov., isolated from a red alga.</title>
        <authorList>
            <person name="Nedashkovskaya O.I."/>
            <person name="Otstavnykh N.Y."/>
            <person name="Bystritskaya E.P."/>
            <person name="Balabanova L.A."/>
            <person name="Isaeva M.P."/>
        </authorList>
    </citation>
    <scope>NUCLEOTIDE SEQUENCE</scope>
    <source>
        <strain evidence="3">10Alg 79</strain>
    </source>
</reference>
<evidence type="ECO:0000256" key="2">
    <source>
        <dbReference type="SAM" id="SignalP"/>
    </source>
</evidence>
<gene>
    <name evidence="3" type="ORF">NOI20_14830</name>
</gene>
<feature type="chain" id="PRO_5042462705" evidence="2">
    <location>
        <begin position="29"/>
        <end position="207"/>
    </location>
</feature>
<dbReference type="Gene3D" id="2.40.160.20">
    <property type="match status" value="1"/>
</dbReference>
<dbReference type="SUPFAM" id="SSF56925">
    <property type="entry name" value="OMPA-like"/>
    <property type="match status" value="1"/>
</dbReference>
<dbReference type="PANTHER" id="PTHR36920:SF1">
    <property type="entry name" value="OUTER MEMBRANE PROTEIN W"/>
    <property type="match status" value="1"/>
</dbReference>
<feature type="signal peptide" evidence="2">
    <location>
        <begin position="1"/>
        <end position="28"/>
    </location>
</feature>
<comment type="caution">
    <text evidence="3">The sequence shown here is derived from an EMBL/GenBank/DDBJ whole genome shotgun (WGS) entry which is preliminary data.</text>
</comment>
<dbReference type="InterPro" id="IPR011250">
    <property type="entry name" value="OMP/PagP_B-barrel"/>
</dbReference>
<dbReference type="AlphaFoldDB" id="A0AAJ1X6D7"/>
<dbReference type="RefSeq" id="WP_317627010.1">
    <property type="nucleotide sequence ID" value="NZ_JANFFA010000004.1"/>
</dbReference>
<dbReference type="GO" id="GO:0055085">
    <property type="term" value="P:transmembrane transport"/>
    <property type="evidence" value="ECO:0007669"/>
    <property type="project" value="TreeGrafter"/>
</dbReference>
<proteinExistence type="inferred from homology"/>
<accession>A0AAJ1X6D7</accession>